<protein>
    <submittedName>
        <fullName evidence="1">Uncharacterized protein</fullName>
    </submittedName>
</protein>
<sequence length="134" mass="15025">MRLASQQLFNAVLIERHEDGFSSQIRVHKSGCEIRPESIFDIMSGGREGRYIHSEPVSDTTIGSDAQSDSWVPSIKTEVTESLNIHGGQTVKVSTYQKSGEVQILISYTIIEYDKTETAMSRNVFDSSGRLIRR</sequence>
<dbReference type="AlphaFoldDB" id="A0A2R6WZ12"/>
<organism evidence="1 2">
    <name type="scientific">Marchantia polymorpha</name>
    <name type="common">Common liverwort</name>
    <name type="synonym">Marchantia aquatica</name>
    <dbReference type="NCBI Taxonomy" id="3197"/>
    <lineage>
        <taxon>Eukaryota</taxon>
        <taxon>Viridiplantae</taxon>
        <taxon>Streptophyta</taxon>
        <taxon>Embryophyta</taxon>
        <taxon>Marchantiophyta</taxon>
        <taxon>Marchantiopsida</taxon>
        <taxon>Marchantiidae</taxon>
        <taxon>Marchantiales</taxon>
        <taxon>Marchantiaceae</taxon>
        <taxon>Marchantia</taxon>
    </lineage>
</organism>
<keyword evidence="2" id="KW-1185">Reference proteome</keyword>
<gene>
    <name evidence="1" type="ORF">MARPO_0047s0065</name>
</gene>
<dbReference type="EMBL" id="KZ772719">
    <property type="protein sequence ID" value="PTQ39085.1"/>
    <property type="molecule type" value="Genomic_DNA"/>
</dbReference>
<dbReference type="Gramene" id="Mp6g14110.1">
    <property type="protein sequence ID" value="Mp6g14110.1.cds"/>
    <property type="gene ID" value="Mp6g14110"/>
</dbReference>
<name>A0A2R6WZ12_MARPO</name>
<dbReference type="Proteomes" id="UP000244005">
    <property type="component" value="Unassembled WGS sequence"/>
</dbReference>
<evidence type="ECO:0000313" key="2">
    <source>
        <dbReference type="Proteomes" id="UP000244005"/>
    </source>
</evidence>
<accession>A0A2R6WZ12</accession>
<evidence type="ECO:0000313" key="1">
    <source>
        <dbReference type="EMBL" id="PTQ39085.1"/>
    </source>
</evidence>
<proteinExistence type="predicted"/>
<reference evidence="2" key="1">
    <citation type="journal article" date="2017" name="Cell">
        <title>Insights into land plant evolution garnered from the Marchantia polymorpha genome.</title>
        <authorList>
            <person name="Bowman J.L."/>
            <person name="Kohchi T."/>
            <person name="Yamato K.T."/>
            <person name="Jenkins J."/>
            <person name="Shu S."/>
            <person name="Ishizaki K."/>
            <person name="Yamaoka S."/>
            <person name="Nishihama R."/>
            <person name="Nakamura Y."/>
            <person name="Berger F."/>
            <person name="Adam C."/>
            <person name="Aki S.S."/>
            <person name="Althoff F."/>
            <person name="Araki T."/>
            <person name="Arteaga-Vazquez M.A."/>
            <person name="Balasubrmanian S."/>
            <person name="Barry K."/>
            <person name="Bauer D."/>
            <person name="Boehm C.R."/>
            <person name="Briginshaw L."/>
            <person name="Caballero-Perez J."/>
            <person name="Catarino B."/>
            <person name="Chen F."/>
            <person name="Chiyoda S."/>
            <person name="Chovatia M."/>
            <person name="Davies K.M."/>
            <person name="Delmans M."/>
            <person name="Demura T."/>
            <person name="Dierschke T."/>
            <person name="Dolan L."/>
            <person name="Dorantes-Acosta A.E."/>
            <person name="Eklund D.M."/>
            <person name="Florent S.N."/>
            <person name="Flores-Sandoval E."/>
            <person name="Fujiyama A."/>
            <person name="Fukuzawa H."/>
            <person name="Galik B."/>
            <person name="Grimanelli D."/>
            <person name="Grimwood J."/>
            <person name="Grossniklaus U."/>
            <person name="Hamada T."/>
            <person name="Haseloff J."/>
            <person name="Hetherington A.J."/>
            <person name="Higo A."/>
            <person name="Hirakawa Y."/>
            <person name="Hundley H.N."/>
            <person name="Ikeda Y."/>
            <person name="Inoue K."/>
            <person name="Inoue S.I."/>
            <person name="Ishida S."/>
            <person name="Jia Q."/>
            <person name="Kakita M."/>
            <person name="Kanazawa T."/>
            <person name="Kawai Y."/>
            <person name="Kawashima T."/>
            <person name="Kennedy M."/>
            <person name="Kinose K."/>
            <person name="Kinoshita T."/>
            <person name="Kohara Y."/>
            <person name="Koide E."/>
            <person name="Komatsu K."/>
            <person name="Kopischke S."/>
            <person name="Kubo M."/>
            <person name="Kyozuka J."/>
            <person name="Lagercrantz U."/>
            <person name="Lin S.S."/>
            <person name="Lindquist E."/>
            <person name="Lipzen A.M."/>
            <person name="Lu C.W."/>
            <person name="De Luna E."/>
            <person name="Martienssen R.A."/>
            <person name="Minamino N."/>
            <person name="Mizutani M."/>
            <person name="Mizutani M."/>
            <person name="Mochizuki N."/>
            <person name="Monte I."/>
            <person name="Mosher R."/>
            <person name="Nagasaki H."/>
            <person name="Nakagami H."/>
            <person name="Naramoto S."/>
            <person name="Nishitani K."/>
            <person name="Ohtani M."/>
            <person name="Okamoto T."/>
            <person name="Okumura M."/>
            <person name="Phillips J."/>
            <person name="Pollak B."/>
            <person name="Reinders A."/>
            <person name="Rovekamp M."/>
            <person name="Sano R."/>
            <person name="Sawa S."/>
            <person name="Schmid M.W."/>
            <person name="Shirakawa M."/>
            <person name="Solano R."/>
            <person name="Spunde A."/>
            <person name="Suetsugu N."/>
            <person name="Sugano S."/>
            <person name="Sugiyama A."/>
            <person name="Sun R."/>
            <person name="Suzuki Y."/>
            <person name="Takenaka M."/>
            <person name="Takezawa D."/>
            <person name="Tomogane H."/>
            <person name="Tsuzuki M."/>
            <person name="Ueda T."/>
            <person name="Umeda M."/>
            <person name="Ward J.M."/>
            <person name="Watanabe Y."/>
            <person name="Yazaki K."/>
            <person name="Yokoyama R."/>
            <person name="Yoshitake Y."/>
            <person name="Yotsui I."/>
            <person name="Zachgo S."/>
            <person name="Schmutz J."/>
        </authorList>
    </citation>
    <scope>NUCLEOTIDE SEQUENCE [LARGE SCALE GENOMIC DNA]</scope>
    <source>
        <strain evidence="2">Tak-1</strain>
    </source>
</reference>